<reference evidence="8" key="1">
    <citation type="submission" date="2022-11" db="UniProtKB">
        <authorList>
            <consortium name="EnsemblMetazoa"/>
        </authorList>
    </citation>
    <scope>IDENTIFICATION</scope>
</reference>
<dbReference type="GeneID" id="119726231"/>
<evidence type="ECO:0000256" key="3">
    <source>
        <dbReference type="ARBA" id="ARBA00022692"/>
    </source>
</evidence>
<evidence type="ECO:0000313" key="8">
    <source>
        <dbReference type="EnsemblMetazoa" id="XP_038053777.1"/>
    </source>
</evidence>
<evidence type="ECO:0000256" key="7">
    <source>
        <dbReference type="SAM" id="Phobius"/>
    </source>
</evidence>
<dbReference type="OrthoDB" id="10048380at2759"/>
<dbReference type="GO" id="GO:0016020">
    <property type="term" value="C:membrane"/>
    <property type="evidence" value="ECO:0007669"/>
    <property type="project" value="UniProtKB-SubCell"/>
</dbReference>
<evidence type="ECO:0000256" key="6">
    <source>
        <dbReference type="SAM" id="MobiDB-lite"/>
    </source>
</evidence>
<evidence type="ECO:0000256" key="4">
    <source>
        <dbReference type="ARBA" id="ARBA00022989"/>
    </source>
</evidence>
<dbReference type="PANTHER" id="PTHR13558:SF1">
    <property type="entry name" value="TRANSMEMBRANE PROTEIN 134"/>
    <property type="match status" value="1"/>
</dbReference>
<dbReference type="Proteomes" id="UP000887568">
    <property type="component" value="Unplaced"/>
</dbReference>
<proteinExistence type="inferred from homology"/>
<dbReference type="InterPro" id="IPR039714">
    <property type="entry name" value="TMEM134"/>
</dbReference>
<comment type="subcellular location">
    <subcellularLocation>
        <location evidence="1">Membrane</location>
        <topology evidence="1">Multi-pass membrane protein</topology>
    </subcellularLocation>
</comment>
<feature type="transmembrane region" description="Helical" evidence="7">
    <location>
        <begin position="107"/>
        <end position="128"/>
    </location>
</feature>
<keyword evidence="5 7" id="KW-0472">Membrane</keyword>
<feature type="compositionally biased region" description="Polar residues" evidence="6">
    <location>
        <begin position="15"/>
        <end position="29"/>
    </location>
</feature>
<keyword evidence="4 7" id="KW-1133">Transmembrane helix</keyword>
<comment type="similarity">
    <text evidence="2">Belongs to the TMEM134/TMEM230 family.</text>
</comment>
<evidence type="ECO:0000313" key="9">
    <source>
        <dbReference type="Proteomes" id="UP000887568"/>
    </source>
</evidence>
<dbReference type="Pfam" id="PF05915">
    <property type="entry name" value="TMEM_230_134"/>
    <property type="match status" value="1"/>
</dbReference>
<feature type="transmembrane region" description="Helical" evidence="7">
    <location>
        <begin position="74"/>
        <end position="95"/>
    </location>
</feature>
<dbReference type="EnsemblMetazoa" id="XM_038197849.1">
    <property type="protein sequence ID" value="XP_038053777.1"/>
    <property type="gene ID" value="LOC119726231"/>
</dbReference>
<dbReference type="AlphaFoldDB" id="A0A913ZPY4"/>
<organism evidence="8 9">
    <name type="scientific">Patiria miniata</name>
    <name type="common">Bat star</name>
    <name type="synonym">Asterina miniata</name>
    <dbReference type="NCBI Taxonomy" id="46514"/>
    <lineage>
        <taxon>Eukaryota</taxon>
        <taxon>Metazoa</taxon>
        <taxon>Echinodermata</taxon>
        <taxon>Eleutherozoa</taxon>
        <taxon>Asterozoa</taxon>
        <taxon>Asteroidea</taxon>
        <taxon>Valvatacea</taxon>
        <taxon>Valvatida</taxon>
        <taxon>Asterinidae</taxon>
        <taxon>Patiria</taxon>
    </lineage>
</organism>
<evidence type="ECO:0000256" key="1">
    <source>
        <dbReference type="ARBA" id="ARBA00004141"/>
    </source>
</evidence>
<accession>A0A913ZPY4</accession>
<evidence type="ECO:0008006" key="10">
    <source>
        <dbReference type="Google" id="ProtNLM"/>
    </source>
</evidence>
<dbReference type="PANTHER" id="PTHR13558">
    <property type="entry name" value="TRANSMEMBRANE PROTEIN 134"/>
    <property type="match status" value="1"/>
</dbReference>
<name>A0A913ZPY4_PATMI</name>
<evidence type="ECO:0000256" key="2">
    <source>
        <dbReference type="ARBA" id="ARBA00007743"/>
    </source>
</evidence>
<keyword evidence="9" id="KW-1185">Reference proteome</keyword>
<keyword evidence="3 7" id="KW-0812">Transmembrane</keyword>
<evidence type="ECO:0000256" key="5">
    <source>
        <dbReference type="ARBA" id="ARBA00023136"/>
    </source>
</evidence>
<feature type="region of interest" description="Disordered" evidence="6">
    <location>
        <begin position="1"/>
        <end position="52"/>
    </location>
</feature>
<dbReference type="InterPro" id="IPR008590">
    <property type="entry name" value="TMEM_230/134"/>
</dbReference>
<protein>
    <recommendedName>
        <fullName evidence="10">Transmembrane protein 134</fullName>
    </recommendedName>
</protein>
<sequence>MEMSYQEGAPPKNSEAANQASSGPSTTEGSYKPLIDGSEGTYQTKSRKESEYNAPAASNTWWWQHPDVRQNWKAVVGSIVMLIVGVLLVAAGIVFEAISHEHVACAIFIIIGFLFFVPGLYHTGYIYFAAKGLRGFEMNQLSIFNMSR</sequence>
<dbReference type="RefSeq" id="XP_038053777.1">
    <property type="nucleotide sequence ID" value="XM_038197849.1"/>
</dbReference>